<dbReference type="InterPro" id="IPR000700">
    <property type="entry name" value="PAS-assoc_C"/>
</dbReference>
<dbReference type="eggNOG" id="COG2202">
    <property type="taxonomic scope" value="Bacteria"/>
</dbReference>
<dbReference type="InterPro" id="IPR005467">
    <property type="entry name" value="His_kinase_dom"/>
</dbReference>
<dbReference type="Pfam" id="PF08447">
    <property type="entry name" value="PAS_3"/>
    <property type="match status" value="1"/>
</dbReference>
<dbReference type="InterPro" id="IPR058544">
    <property type="entry name" value="ETR1_N"/>
</dbReference>
<dbReference type="EC" id="2.7.13.3" evidence="2"/>
<reference evidence="13" key="1">
    <citation type="journal article" date="2011" name="MBio">
        <title>Novel metabolic attributes of the genus Cyanothece, comprising a group of unicellular nitrogen-fixing Cyanobacteria.</title>
        <authorList>
            <person name="Bandyopadhyay A."/>
            <person name="Elvitigala T."/>
            <person name="Welsh E."/>
            <person name="Stockel J."/>
            <person name="Liberton M."/>
            <person name="Min H."/>
            <person name="Sherman L.A."/>
            <person name="Pakrasi H.B."/>
        </authorList>
    </citation>
    <scope>NUCLEOTIDE SEQUENCE [LARGE SCALE GENOMIC DNA]</scope>
    <source>
        <strain evidence="13">PCC 7822</strain>
    </source>
</reference>
<evidence type="ECO:0000256" key="2">
    <source>
        <dbReference type="ARBA" id="ARBA00012438"/>
    </source>
</evidence>
<keyword evidence="13" id="KW-1185">Reference proteome</keyword>
<dbReference type="Gene3D" id="3.30.565.10">
    <property type="entry name" value="Histidine kinase-like ATPase, C-terminal domain"/>
    <property type="match status" value="1"/>
</dbReference>
<dbReference type="Gene3D" id="1.10.287.130">
    <property type="match status" value="1"/>
</dbReference>
<dbReference type="GO" id="GO:0000155">
    <property type="term" value="F:phosphorelay sensor kinase activity"/>
    <property type="evidence" value="ECO:0007669"/>
    <property type="project" value="InterPro"/>
</dbReference>
<dbReference type="Proteomes" id="UP000008206">
    <property type="component" value="Chromosome"/>
</dbReference>
<dbReference type="PROSITE" id="PS50113">
    <property type="entry name" value="PAC"/>
    <property type="match status" value="1"/>
</dbReference>
<evidence type="ECO:0000256" key="5">
    <source>
        <dbReference type="ARBA" id="ARBA00022777"/>
    </source>
</evidence>
<proteinExistence type="predicted"/>
<gene>
    <name evidence="12" type="ordered locus">Cyan7822_0217</name>
</gene>
<dbReference type="CDD" id="cd00130">
    <property type="entry name" value="PAS"/>
    <property type="match status" value="1"/>
</dbReference>
<dbReference type="InterPro" id="IPR036097">
    <property type="entry name" value="HisK_dim/P_sf"/>
</dbReference>
<dbReference type="HOGENOM" id="CLU_000445_114_71_3"/>
<protein>
    <recommendedName>
        <fullName evidence="2">histidine kinase</fullName>
        <ecNumber evidence="2">2.7.13.3</ecNumber>
    </recommendedName>
</protein>
<feature type="domain" description="PAC" evidence="11">
    <location>
        <begin position="273"/>
        <end position="325"/>
    </location>
</feature>
<dbReference type="InterPro" id="IPR013655">
    <property type="entry name" value="PAS_fold_3"/>
</dbReference>
<keyword evidence="3" id="KW-0597">Phosphoprotein</keyword>
<dbReference type="RefSeq" id="WP_013320377.1">
    <property type="nucleotide sequence ID" value="NC_014501.1"/>
</dbReference>
<keyword evidence="7" id="KW-0175">Coiled coil</keyword>
<dbReference type="SMART" id="SM00388">
    <property type="entry name" value="HisKA"/>
    <property type="match status" value="1"/>
</dbReference>
<dbReference type="Pfam" id="PF02518">
    <property type="entry name" value="HATPase_c"/>
    <property type="match status" value="1"/>
</dbReference>
<dbReference type="AlphaFoldDB" id="E0UJM3"/>
<organism evidence="12 13">
    <name type="scientific">Gloeothece verrucosa (strain PCC 7822)</name>
    <name type="common">Cyanothece sp. (strain PCC 7822)</name>
    <dbReference type="NCBI Taxonomy" id="497965"/>
    <lineage>
        <taxon>Bacteria</taxon>
        <taxon>Bacillati</taxon>
        <taxon>Cyanobacteriota</taxon>
        <taxon>Cyanophyceae</taxon>
        <taxon>Oscillatoriophycideae</taxon>
        <taxon>Chroococcales</taxon>
        <taxon>Aphanothecaceae</taxon>
        <taxon>Gloeothece</taxon>
        <taxon>Gloeothece verrucosa</taxon>
    </lineage>
</organism>
<keyword evidence="6" id="KW-0902">Two-component regulatory system</keyword>
<dbReference type="InterPro" id="IPR001610">
    <property type="entry name" value="PAC"/>
</dbReference>
<dbReference type="SMART" id="SM00387">
    <property type="entry name" value="HATPase_c"/>
    <property type="match status" value="1"/>
</dbReference>
<dbReference type="InterPro" id="IPR052162">
    <property type="entry name" value="Sensor_kinase/Photoreceptor"/>
</dbReference>
<dbReference type="PROSITE" id="PS50112">
    <property type="entry name" value="PAS"/>
    <property type="match status" value="1"/>
</dbReference>
<dbReference type="InterPro" id="IPR000014">
    <property type="entry name" value="PAS"/>
</dbReference>
<evidence type="ECO:0000259" key="9">
    <source>
        <dbReference type="PROSITE" id="PS50109"/>
    </source>
</evidence>
<dbReference type="InterPro" id="IPR003594">
    <property type="entry name" value="HATPase_dom"/>
</dbReference>
<evidence type="ECO:0000256" key="7">
    <source>
        <dbReference type="SAM" id="Coils"/>
    </source>
</evidence>
<dbReference type="Gene3D" id="3.30.450.20">
    <property type="entry name" value="PAS domain"/>
    <property type="match status" value="2"/>
</dbReference>
<feature type="domain" description="PAS" evidence="10">
    <location>
        <begin position="327"/>
        <end position="402"/>
    </location>
</feature>
<keyword evidence="8" id="KW-0812">Transmembrane</keyword>
<keyword evidence="8" id="KW-0472">Membrane</keyword>
<dbReference type="KEGG" id="cyj:Cyan7822_0217"/>
<dbReference type="SMART" id="SM00086">
    <property type="entry name" value="PAC"/>
    <property type="match status" value="1"/>
</dbReference>
<dbReference type="Pfam" id="PF00512">
    <property type="entry name" value="HisKA"/>
    <property type="match status" value="1"/>
</dbReference>
<evidence type="ECO:0000256" key="4">
    <source>
        <dbReference type="ARBA" id="ARBA00022679"/>
    </source>
</evidence>
<dbReference type="InterPro" id="IPR035965">
    <property type="entry name" value="PAS-like_dom_sf"/>
</dbReference>
<keyword evidence="8" id="KW-1133">Transmembrane helix</keyword>
<comment type="catalytic activity">
    <reaction evidence="1">
        <text>ATP + protein L-histidine = ADP + protein N-phospho-L-histidine.</text>
        <dbReference type="EC" id="2.7.13.3"/>
    </reaction>
</comment>
<dbReference type="OrthoDB" id="9808408at2"/>
<feature type="domain" description="Histidine kinase" evidence="9">
    <location>
        <begin position="492"/>
        <end position="703"/>
    </location>
</feature>
<dbReference type="PRINTS" id="PR00344">
    <property type="entry name" value="BCTRLSENSOR"/>
</dbReference>
<evidence type="ECO:0000313" key="13">
    <source>
        <dbReference type="Proteomes" id="UP000008206"/>
    </source>
</evidence>
<accession>E0UJM3</accession>
<evidence type="ECO:0000256" key="1">
    <source>
        <dbReference type="ARBA" id="ARBA00000085"/>
    </source>
</evidence>
<dbReference type="InterPro" id="IPR013656">
    <property type="entry name" value="PAS_4"/>
</dbReference>
<feature type="coiled-coil region" evidence="7">
    <location>
        <begin position="128"/>
        <end position="208"/>
    </location>
</feature>
<dbReference type="eggNOG" id="COG4251">
    <property type="taxonomic scope" value="Bacteria"/>
</dbReference>
<dbReference type="Gene3D" id="2.10.70.100">
    <property type="match status" value="1"/>
</dbReference>
<dbReference type="PANTHER" id="PTHR43304:SF1">
    <property type="entry name" value="PAC DOMAIN-CONTAINING PROTEIN"/>
    <property type="match status" value="1"/>
</dbReference>
<dbReference type="InterPro" id="IPR036890">
    <property type="entry name" value="HATPase_C_sf"/>
</dbReference>
<evidence type="ECO:0000256" key="6">
    <source>
        <dbReference type="ARBA" id="ARBA00023012"/>
    </source>
</evidence>
<dbReference type="SUPFAM" id="SSF55874">
    <property type="entry name" value="ATPase domain of HSP90 chaperone/DNA topoisomerase II/histidine kinase"/>
    <property type="match status" value="1"/>
</dbReference>
<evidence type="ECO:0000259" key="10">
    <source>
        <dbReference type="PROSITE" id="PS50112"/>
    </source>
</evidence>
<dbReference type="Pfam" id="PF25487">
    <property type="entry name" value="ETR1_N"/>
    <property type="match status" value="1"/>
</dbReference>
<dbReference type="STRING" id="497965.Cyan7822_0217"/>
<feature type="transmembrane region" description="Helical" evidence="8">
    <location>
        <begin position="36"/>
        <end position="53"/>
    </location>
</feature>
<dbReference type="CDD" id="cd00082">
    <property type="entry name" value="HisKA"/>
    <property type="match status" value="1"/>
</dbReference>
<feature type="transmembrane region" description="Helical" evidence="8">
    <location>
        <begin position="65"/>
        <end position="87"/>
    </location>
</feature>
<dbReference type="SMART" id="SM00091">
    <property type="entry name" value="PAS"/>
    <property type="match status" value="2"/>
</dbReference>
<keyword evidence="5 12" id="KW-0418">Kinase</keyword>
<dbReference type="NCBIfam" id="TIGR00229">
    <property type="entry name" value="sensory_box"/>
    <property type="match status" value="2"/>
</dbReference>
<keyword evidence="4" id="KW-0808">Transferase</keyword>
<evidence type="ECO:0000256" key="8">
    <source>
        <dbReference type="SAM" id="Phobius"/>
    </source>
</evidence>
<dbReference type="InterPro" id="IPR003661">
    <property type="entry name" value="HisK_dim/P_dom"/>
</dbReference>
<dbReference type="Pfam" id="PF08448">
    <property type="entry name" value="PAS_4"/>
    <property type="match status" value="1"/>
</dbReference>
<dbReference type="PROSITE" id="PS50109">
    <property type="entry name" value="HIS_KIN"/>
    <property type="match status" value="1"/>
</dbReference>
<evidence type="ECO:0000313" key="12">
    <source>
        <dbReference type="EMBL" id="ADN12267.1"/>
    </source>
</evidence>
<dbReference type="InterPro" id="IPR004358">
    <property type="entry name" value="Sig_transdc_His_kin-like_C"/>
</dbReference>
<dbReference type="PANTHER" id="PTHR43304">
    <property type="entry name" value="PHYTOCHROME-LIKE PROTEIN CPH1"/>
    <property type="match status" value="1"/>
</dbReference>
<evidence type="ECO:0000259" key="11">
    <source>
        <dbReference type="PROSITE" id="PS50113"/>
    </source>
</evidence>
<dbReference type="EMBL" id="CP002198">
    <property type="protein sequence ID" value="ADN12267.1"/>
    <property type="molecule type" value="Genomic_DNA"/>
</dbReference>
<dbReference type="SUPFAM" id="SSF47384">
    <property type="entry name" value="Homodimeric domain of signal transducing histidine kinase"/>
    <property type="match status" value="1"/>
</dbReference>
<name>E0UJM3_GLOV7</name>
<evidence type="ECO:0000256" key="3">
    <source>
        <dbReference type="ARBA" id="ARBA00022553"/>
    </source>
</evidence>
<sequence length="706" mass="81069">MSGFWKTLFGAGQFIPHGHCYLWKPSLVWLHLTSDSLIALAYYSIPLTLFYLVKKRQDLPFNWIFLLFCAFIVACGTTHLMAVWTLWHSTYWLSGMIKAATAGVSVLTAIELIPIVPKALALPSPAQLEQANQQLQIEITERLKIEEQLKQYQNQLEQRVAERTAQLEASNAHIQELLCSEQQAREQAEAAKAEIQRYTERLTLALEVAKMGSWDWNLENNEVYWSRYHELIFGYEPGTSQRNYTDWRQRVHPEDLAKVERIIAEAIRDHKDYDCEYRLLLPDGQVRWVNGVGRLSYSGEGYPNQMIGVVIDITDRRLAEETLRESEETARRQLIEIEAIYTSAPIGLCVLDLQYRYIRVNESLAQINGISVSEHLGRTVREILPELGEFQEPIFEQVIQSGQPVLNVEVHGVTPAQPEIERDWIVNYYPLKAPEGQVQAINITAQEITERKIAEKELKKRTQELTCLNATLAQTMTLLKQQNQELDQFAYVVSHDLKAPLRAIAHLSEWIEEDLEIELTPTTRNQFDLLRRRVYRLEALINGLLDYSRVGRSEVSVQTVVVEDLLKDIIDSLAPPDTFRIDIASGMPTLKTKRILLSQIFSNLISNAIKHHHRPDGRVKILVQERKDFYEFAVSDDGPGISSQYHQKIFQIFQTLKSRDEQENTGIGLSIVKKIVESEGGEIWLDSEAEQGATFRFTWPKKDLST</sequence>
<dbReference type="SUPFAM" id="SSF55785">
    <property type="entry name" value="PYP-like sensor domain (PAS domain)"/>
    <property type="match status" value="2"/>
</dbReference>